<organism evidence="8 9">
    <name type="scientific">Rossellomorea marisflavi</name>
    <dbReference type="NCBI Taxonomy" id="189381"/>
    <lineage>
        <taxon>Bacteria</taxon>
        <taxon>Bacillati</taxon>
        <taxon>Bacillota</taxon>
        <taxon>Bacilli</taxon>
        <taxon>Bacillales</taxon>
        <taxon>Bacillaceae</taxon>
        <taxon>Rossellomorea</taxon>
    </lineage>
</organism>
<dbReference type="Proteomes" id="UP000076510">
    <property type="component" value="Unassembled WGS sequence"/>
</dbReference>
<dbReference type="GO" id="GO:0005737">
    <property type="term" value="C:cytoplasm"/>
    <property type="evidence" value="ECO:0007669"/>
    <property type="project" value="UniProtKB-SubCell"/>
</dbReference>
<dbReference type="OrthoDB" id="9813965at2"/>
<dbReference type="PRINTS" id="PR00944">
    <property type="entry name" value="CUEXPORT"/>
</dbReference>
<dbReference type="Gene3D" id="3.30.70.100">
    <property type="match status" value="1"/>
</dbReference>
<reference evidence="9" key="1">
    <citation type="submission" date="2016-01" db="EMBL/GenBank/DDBJ databases">
        <title>Whole genome sequencing of Bhargavaea cecembensis T14.</title>
        <authorList>
            <person name="Hong K.W."/>
        </authorList>
    </citation>
    <scope>NUCLEOTIDE SEQUENCE [LARGE SCALE GENOMIC DNA]</scope>
    <source>
        <strain evidence="9">M19</strain>
    </source>
</reference>
<sequence length="68" mass="7352">MEQITLNVQGMSCNHCVNAIEKNVGGLDGVKKVNVSLADAKVEVEFDNAVVSLDEIKETIDDQGYDVV</sequence>
<dbReference type="SUPFAM" id="SSF55008">
    <property type="entry name" value="HMA, heavy metal-associated domain"/>
    <property type="match status" value="1"/>
</dbReference>
<gene>
    <name evidence="8" type="ORF">AV649_15250</name>
</gene>
<feature type="domain" description="HMA" evidence="7">
    <location>
        <begin position="2"/>
        <end position="68"/>
    </location>
</feature>
<evidence type="ECO:0000256" key="4">
    <source>
        <dbReference type="ARBA" id="ARBA00022723"/>
    </source>
</evidence>
<keyword evidence="3" id="KW-0963">Cytoplasm</keyword>
<dbReference type="CDD" id="cd00371">
    <property type="entry name" value="HMA"/>
    <property type="match status" value="1"/>
</dbReference>
<dbReference type="InterPro" id="IPR006122">
    <property type="entry name" value="HMA_Cu_ion-bd"/>
</dbReference>
<evidence type="ECO:0000256" key="6">
    <source>
        <dbReference type="ARBA" id="ARBA00023186"/>
    </source>
</evidence>
<dbReference type="RefSeq" id="WP_048013621.1">
    <property type="nucleotide sequence ID" value="NZ_CAXQIX010000020.1"/>
</dbReference>
<dbReference type="GO" id="GO:0006825">
    <property type="term" value="P:copper ion transport"/>
    <property type="evidence" value="ECO:0007669"/>
    <property type="project" value="InterPro"/>
</dbReference>
<dbReference type="NCBIfam" id="TIGR00003">
    <property type="entry name" value="copper ion binding protein"/>
    <property type="match status" value="1"/>
</dbReference>
<dbReference type="PANTHER" id="PTHR46594">
    <property type="entry name" value="P-TYPE CATION-TRANSPORTING ATPASE"/>
    <property type="match status" value="1"/>
</dbReference>
<evidence type="ECO:0000256" key="1">
    <source>
        <dbReference type="ARBA" id="ARBA00004496"/>
    </source>
</evidence>
<evidence type="ECO:0000256" key="2">
    <source>
        <dbReference type="ARBA" id="ARBA00015313"/>
    </source>
</evidence>
<dbReference type="InterPro" id="IPR006121">
    <property type="entry name" value="HMA_dom"/>
</dbReference>
<keyword evidence="6" id="KW-0143">Chaperone</keyword>
<dbReference type="InterPro" id="IPR036163">
    <property type="entry name" value="HMA_dom_sf"/>
</dbReference>
<dbReference type="PATRIC" id="fig|189381.10.peg.758"/>
<evidence type="ECO:0000256" key="5">
    <source>
        <dbReference type="ARBA" id="ARBA00023008"/>
    </source>
</evidence>
<keyword evidence="4" id="KW-0479">Metal-binding</keyword>
<dbReference type="InterPro" id="IPR049740">
    <property type="entry name" value="CopZ"/>
</dbReference>
<evidence type="ECO:0000256" key="3">
    <source>
        <dbReference type="ARBA" id="ARBA00022490"/>
    </source>
</evidence>
<name>A0A0J5T6S0_9BACI</name>
<dbReference type="EMBL" id="LQQY01000009">
    <property type="protein sequence ID" value="KZE50744.1"/>
    <property type="molecule type" value="Genomic_DNA"/>
</dbReference>
<evidence type="ECO:0000313" key="8">
    <source>
        <dbReference type="EMBL" id="KZE50744.1"/>
    </source>
</evidence>
<keyword evidence="5" id="KW-0186">Copper</keyword>
<dbReference type="PROSITE" id="PS01047">
    <property type="entry name" value="HMA_1"/>
    <property type="match status" value="1"/>
</dbReference>
<comment type="caution">
    <text evidence="8">The sequence shown here is derived from an EMBL/GenBank/DDBJ whole genome shotgun (WGS) entry which is preliminary data.</text>
</comment>
<protein>
    <recommendedName>
        <fullName evidence="2">Copper chaperone CopZ</fullName>
    </recommendedName>
</protein>
<dbReference type="GO" id="GO:0005507">
    <property type="term" value="F:copper ion binding"/>
    <property type="evidence" value="ECO:0007669"/>
    <property type="project" value="InterPro"/>
</dbReference>
<comment type="subcellular location">
    <subcellularLocation>
        <location evidence="1">Cytoplasm</location>
    </subcellularLocation>
</comment>
<dbReference type="Pfam" id="PF00403">
    <property type="entry name" value="HMA"/>
    <property type="match status" value="1"/>
</dbReference>
<evidence type="ECO:0000313" key="9">
    <source>
        <dbReference type="Proteomes" id="UP000076510"/>
    </source>
</evidence>
<dbReference type="AlphaFoldDB" id="A0A0J5T6S0"/>
<evidence type="ECO:0000259" key="7">
    <source>
        <dbReference type="PROSITE" id="PS50846"/>
    </source>
</evidence>
<proteinExistence type="predicted"/>
<dbReference type="InterPro" id="IPR000428">
    <property type="entry name" value="Cu-bd"/>
</dbReference>
<dbReference type="PANTHER" id="PTHR46594:SF4">
    <property type="entry name" value="P-TYPE CATION-TRANSPORTING ATPASE"/>
    <property type="match status" value="1"/>
</dbReference>
<accession>A0A0J5T6S0</accession>
<dbReference type="PROSITE" id="PS50846">
    <property type="entry name" value="HMA_2"/>
    <property type="match status" value="1"/>
</dbReference>
<dbReference type="InterPro" id="IPR017969">
    <property type="entry name" value="Heavy-metal-associated_CS"/>
</dbReference>
<dbReference type="NCBIfam" id="NF033795">
    <property type="entry name" value="chaper_CopZ_Bs"/>
    <property type="match status" value="1"/>
</dbReference>
<dbReference type="FunFam" id="3.30.70.100:FF:000043">
    <property type="entry name" value="Copper-transporting ATPase 2"/>
    <property type="match status" value="1"/>
</dbReference>